<name>A0ABM3RS89_SPIOL</name>
<proteinExistence type="inferred from homology"/>
<dbReference type="PROSITE" id="PS00502">
    <property type="entry name" value="POLYGALACTURONASE"/>
    <property type="match status" value="1"/>
</dbReference>
<evidence type="ECO:0000256" key="9">
    <source>
        <dbReference type="RuleBase" id="RU361169"/>
    </source>
</evidence>
<dbReference type="InterPro" id="IPR012334">
    <property type="entry name" value="Pectin_lyas_fold"/>
</dbReference>
<feature type="active site" evidence="8">
    <location>
        <position position="239"/>
    </location>
</feature>
<dbReference type="SMART" id="SM00710">
    <property type="entry name" value="PbH1"/>
    <property type="match status" value="5"/>
</dbReference>
<reference evidence="11" key="1">
    <citation type="journal article" date="2021" name="Nat. Commun.">
        <title>Genomic analyses provide insights into spinach domestication and the genetic basis of agronomic traits.</title>
        <authorList>
            <person name="Cai X."/>
            <person name="Sun X."/>
            <person name="Xu C."/>
            <person name="Sun H."/>
            <person name="Wang X."/>
            <person name="Ge C."/>
            <person name="Zhang Z."/>
            <person name="Wang Q."/>
            <person name="Fei Z."/>
            <person name="Jiao C."/>
            <person name="Wang Q."/>
        </authorList>
    </citation>
    <scope>NUCLEOTIDE SEQUENCE [LARGE SCALE GENOMIC DNA]</scope>
    <source>
        <strain evidence="11">cv. Varoflay</strain>
    </source>
</reference>
<reference evidence="12" key="2">
    <citation type="submission" date="2025-08" db="UniProtKB">
        <authorList>
            <consortium name="RefSeq"/>
        </authorList>
    </citation>
    <scope>IDENTIFICATION</scope>
    <source>
        <tissue evidence="12">Leaf</tissue>
    </source>
</reference>
<evidence type="ECO:0000256" key="8">
    <source>
        <dbReference type="PROSITE-ProRule" id="PRU10052"/>
    </source>
</evidence>
<dbReference type="InterPro" id="IPR000743">
    <property type="entry name" value="Glyco_hydro_28"/>
</dbReference>
<comment type="subcellular location">
    <subcellularLocation>
        <location evidence="1">Secreted</location>
        <location evidence="1">Cell wall</location>
    </subcellularLocation>
</comment>
<keyword evidence="11" id="KW-1185">Reference proteome</keyword>
<accession>A0ABM3RS89</accession>
<dbReference type="InterPro" id="IPR011050">
    <property type="entry name" value="Pectin_lyase_fold/virulence"/>
</dbReference>
<dbReference type="Gene3D" id="2.160.20.10">
    <property type="entry name" value="Single-stranded right-handed beta-helix, Pectin lyase-like"/>
    <property type="match status" value="1"/>
</dbReference>
<evidence type="ECO:0000256" key="10">
    <source>
        <dbReference type="SAM" id="SignalP"/>
    </source>
</evidence>
<dbReference type="InterPro" id="IPR006626">
    <property type="entry name" value="PbH1"/>
</dbReference>
<evidence type="ECO:0000256" key="4">
    <source>
        <dbReference type="ARBA" id="ARBA00022525"/>
    </source>
</evidence>
<sequence length="391" mass="42987">MTRKGDVLSVLLILIMWFSQGVKGVKFFNVKDFGAIGDDHFDSTKAFQSSWNEACKWREKAVIEIPRGNYLLRNLLFQGPCMGPINFHNSGTLKAHKINLGLNYWVEFRYVDGLAINGGGYFDGQGSESWLKIMEDTTPMNFLPITLMLDFANNTRIENMNFINSKGSHIKLNGCKNISVNQITILAPENSPNTDGINIALSRQIQVSNSKISTGDDCISILPGTEDVNITGTRCGPGHGISIGSMGLDPNELAVKGVNVKNCNFTNTQNGVRIKTWATKNIGKVAHISFESIVVNNASNPIIIDQNYCPSHQCPKGDSHIQINDVKFVDIMGVSQTYVAVNFRCSKYKPCEVETRNINLKYGSNKGPTISSCFNVKGVASGYQKPPSCIS</sequence>
<dbReference type="SUPFAM" id="SSF51126">
    <property type="entry name" value="Pectin lyase-like"/>
    <property type="match status" value="1"/>
</dbReference>
<dbReference type="PANTHER" id="PTHR31375">
    <property type="match status" value="1"/>
</dbReference>
<dbReference type="Proteomes" id="UP000813463">
    <property type="component" value="Chromosome 4"/>
</dbReference>
<keyword evidence="6 9" id="KW-0326">Glycosidase</keyword>
<organism evidence="11 12">
    <name type="scientific">Spinacia oleracea</name>
    <name type="common">Spinach</name>
    <dbReference type="NCBI Taxonomy" id="3562"/>
    <lineage>
        <taxon>Eukaryota</taxon>
        <taxon>Viridiplantae</taxon>
        <taxon>Streptophyta</taxon>
        <taxon>Embryophyta</taxon>
        <taxon>Tracheophyta</taxon>
        <taxon>Spermatophyta</taxon>
        <taxon>Magnoliopsida</taxon>
        <taxon>eudicotyledons</taxon>
        <taxon>Gunneridae</taxon>
        <taxon>Pentapetalae</taxon>
        <taxon>Caryophyllales</taxon>
        <taxon>Chenopodiaceae</taxon>
        <taxon>Chenopodioideae</taxon>
        <taxon>Anserineae</taxon>
        <taxon>Spinacia</taxon>
    </lineage>
</organism>
<keyword evidence="3" id="KW-0134">Cell wall</keyword>
<comment type="similarity">
    <text evidence="2 9">Belongs to the glycosyl hydrolase 28 family.</text>
</comment>
<evidence type="ECO:0000256" key="7">
    <source>
        <dbReference type="ARBA" id="ARBA00023316"/>
    </source>
</evidence>
<dbReference type="GeneID" id="130472088"/>
<evidence type="ECO:0000256" key="2">
    <source>
        <dbReference type="ARBA" id="ARBA00008834"/>
    </source>
</evidence>
<evidence type="ECO:0000256" key="3">
    <source>
        <dbReference type="ARBA" id="ARBA00022512"/>
    </source>
</evidence>
<keyword evidence="5 9" id="KW-0378">Hydrolase</keyword>
<evidence type="ECO:0000256" key="5">
    <source>
        <dbReference type="ARBA" id="ARBA00022801"/>
    </source>
</evidence>
<evidence type="ECO:0000256" key="6">
    <source>
        <dbReference type="ARBA" id="ARBA00023295"/>
    </source>
</evidence>
<dbReference type="RefSeq" id="XP_056698492.1">
    <property type="nucleotide sequence ID" value="XM_056842514.1"/>
</dbReference>
<gene>
    <name evidence="12" type="primary">LOC130472088</name>
</gene>
<keyword evidence="4" id="KW-0964">Secreted</keyword>
<dbReference type="Pfam" id="PF00295">
    <property type="entry name" value="Glyco_hydro_28"/>
    <property type="match status" value="1"/>
</dbReference>
<evidence type="ECO:0000256" key="1">
    <source>
        <dbReference type="ARBA" id="ARBA00004191"/>
    </source>
</evidence>
<evidence type="ECO:0000313" key="12">
    <source>
        <dbReference type="RefSeq" id="XP_056698492.1"/>
    </source>
</evidence>
<protein>
    <submittedName>
        <fullName evidence="12">Exopolygalacturonase-like</fullName>
    </submittedName>
</protein>
<evidence type="ECO:0000313" key="11">
    <source>
        <dbReference type="Proteomes" id="UP000813463"/>
    </source>
</evidence>
<keyword evidence="7" id="KW-0961">Cell wall biogenesis/degradation</keyword>
<keyword evidence="10" id="KW-0732">Signal</keyword>
<feature type="chain" id="PRO_5045074795" evidence="10">
    <location>
        <begin position="25"/>
        <end position="391"/>
    </location>
</feature>
<feature type="signal peptide" evidence="10">
    <location>
        <begin position="1"/>
        <end position="24"/>
    </location>
</feature>